<organism evidence="7 8">
    <name type="scientific">Qipengyuania gelatinilytica</name>
    <dbReference type="NCBI Taxonomy" id="2867231"/>
    <lineage>
        <taxon>Bacteria</taxon>
        <taxon>Pseudomonadati</taxon>
        <taxon>Pseudomonadota</taxon>
        <taxon>Alphaproteobacteria</taxon>
        <taxon>Sphingomonadales</taxon>
        <taxon>Erythrobacteraceae</taxon>
        <taxon>Qipengyuania</taxon>
    </lineage>
</organism>
<evidence type="ECO:0000259" key="6">
    <source>
        <dbReference type="PROSITE" id="PS51007"/>
    </source>
</evidence>
<feature type="signal peptide" evidence="5">
    <location>
        <begin position="1"/>
        <end position="21"/>
    </location>
</feature>
<keyword evidence="1 4" id="KW-0349">Heme</keyword>
<feature type="domain" description="Cytochrome c" evidence="6">
    <location>
        <begin position="36"/>
        <end position="118"/>
    </location>
</feature>
<evidence type="ECO:0000256" key="5">
    <source>
        <dbReference type="SAM" id="SignalP"/>
    </source>
</evidence>
<keyword evidence="2 4" id="KW-0479">Metal-binding</keyword>
<dbReference type="Gene3D" id="1.10.760.10">
    <property type="entry name" value="Cytochrome c-like domain"/>
    <property type="match status" value="1"/>
</dbReference>
<dbReference type="InterPro" id="IPR036909">
    <property type="entry name" value="Cyt_c-like_dom_sf"/>
</dbReference>
<dbReference type="SUPFAM" id="SSF46626">
    <property type="entry name" value="Cytochrome c"/>
    <property type="match status" value="1"/>
</dbReference>
<evidence type="ECO:0000313" key="7">
    <source>
        <dbReference type="EMBL" id="QZD94964.1"/>
    </source>
</evidence>
<dbReference type="InterPro" id="IPR009056">
    <property type="entry name" value="Cyt_c-like_dom"/>
</dbReference>
<feature type="chain" id="PRO_5047467641" description="Cytochrome c domain-containing protein" evidence="5">
    <location>
        <begin position="22"/>
        <end position="127"/>
    </location>
</feature>
<evidence type="ECO:0000313" key="8">
    <source>
        <dbReference type="Proteomes" id="UP000824321"/>
    </source>
</evidence>
<evidence type="ECO:0000256" key="1">
    <source>
        <dbReference type="ARBA" id="ARBA00022617"/>
    </source>
</evidence>
<evidence type="ECO:0000256" key="3">
    <source>
        <dbReference type="ARBA" id="ARBA00023004"/>
    </source>
</evidence>
<proteinExistence type="predicted"/>
<protein>
    <recommendedName>
        <fullName evidence="6">Cytochrome c domain-containing protein</fullName>
    </recommendedName>
</protein>
<dbReference type="PROSITE" id="PS51257">
    <property type="entry name" value="PROKAR_LIPOPROTEIN"/>
    <property type="match status" value="1"/>
</dbReference>
<gene>
    <name evidence="7" type="ORF">K3136_12940</name>
</gene>
<accession>A0ABX9A436</accession>
<keyword evidence="5" id="KW-0732">Signal</keyword>
<sequence>MRHLKAIVILGLFASGCQVNGSSVETAAPATTTVAASAEKEPPILVTAICGDCHAVKTNEISPNPQAPGFADIANSPGVTRETLVDFLSDAHNYPMQMDVDLVEEDIELIADYMLTLQDEDYHRLPS</sequence>
<dbReference type="EMBL" id="CP081294">
    <property type="protein sequence ID" value="QZD94964.1"/>
    <property type="molecule type" value="Genomic_DNA"/>
</dbReference>
<dbReference type="PROSITE" id="PS51007">
    <property type="entry name" value="CYTC"/>
    <property type="match status" value="1"/>
</dbReference>
<evidence type="ECO:0000256" key="4">
    <source>
        <dbReference type="PROSITE-ProRule" id="PRU00433"/>
    </source>
</evidence>
<reference evidence="7 8" key="1">
    <citation type="submission" date="2021-08" db="EMBL/GenBank/DDBJ databases">
        <title>Comparative Genomics Analysis of the Genus Qipengyuania Reveals Extensive Genetic Diversity and Metabolic Versatility, Including the Description of Fifteen Novel Species.</title>
        <authorList>
            <person name="Liu Y."/>
        </authorList>
    </citation>
    <scope>NUCLEOTIDE SEQUENCE [LARGE SCALE GENOMIC DNA]</scope>
    <source>
        <strain evidence="7 8">1NDH1</strain>
    </source>
</reference>
<dbReference type="RefSeq" id="WP_221430707.1">
    <property type="nucleotide sequence ID" value="NZ_CP081294.1"/>
</dbReference>
<name>A0ABX9A436_9SPHN</name>
<keyword evidence="3 4" id="KW-0408">Iron</keyword>
<evidence type="ECO:0000256" key="2">
    <source>
        <dbReference type="ARBA" id="ARBA00022723"/>
    </source>
</evidence>
<keyword evidence="8" id="KW-1185">Reference proteome</keyword>
<dbReference type="Proteomes" id="UP000824321">
    <property type="component" value="Chromosome"/>
</dbReference>